<keyword evidence="13" id="KW-0407">Ion channel</keyword>
<evidence type="ECO:0000256" key="5">
    <source>
        <dbReference type="ARBA" id="ARBA00022475"/>
    </source>
</evidence>
<dbReference type="PANTHER" id="PTHR11690">
    <property type="entry name" value="AMILORIDE-SENSITIVE SODIUM CHANNEL-RELATED"/>
    <property type="match status" value="1"/>
</dbReference>
<evidence type="ECO:0000256" key="4">
    <source>
        <dbReference type="ARBA" id="ARBA00022461"/>
    </source>
</evidence>
<evidence type="ECO:0000256" key="23">
    <source>
        <dbReference type="SAM" id="Phobius"/>
    </source>
</evidence>
<keyword evidence="4" id="KW-0894">Sodium channel</keyword>
<dbReference type="GO" id="GO:0030659">
    <property type="term" value="C:cytoplasmic vesicle membrane"/>
    <property type="evidence" value="ECO:0007669"/>
    <property type="project" value="UniProtKB-SubCell"/>
</dbReference>
<accession>A0A7K6TBH6</accession>
<evidence type="ECO:0000256" key="1">
    <source>
        <dbReference type="ARBA" id="ARBA00004424"/>
    </source>
</evidence>
<evidence type="ECO:0000313" key="24">
    <source>
        <dbReference type="EMBL" id="NWX07887.1"/>
    </source>
</evidence>
<keyword evidence="7 23" id="KW-1133">Transmembrane helix</keyword>
<dbReference type="PRINTS" id="PR01078">
    <property type="entry name" value="AMINACHANNEL"/>
</dbReference>
<organism evidence="24 25">
    <name type="scientific">Caloenas nicobarica</name>
    <name type="common">Nicobar pigeon</name>
    <dbReference type="NCBI Taxonomy" id="187106"/>
    <lineage>
        <taxon>Eukaryota</taxon>
        <taxon>Metazoa</taxon>
        <taxon>Chordata</taxon>
        <taxon>Craniata</taxon>
        <taxon>Vertebrata</taxon>
        <taxon>Euteleostomi</taxon>
        <taxon>Archelosauria</taxon>
        <taxon>Archosauria</taxon>
        <taxon>Dinosauria</taxon>
        <taxon>Saurischia</taxon>
        <taxon>Theropoda</taxon>
        <taxon>Coelurosauria</taxon>
        <taxon>Aves</taxon>
        <taxon>Neognathae</taxon>
        <taxon>Neoaves</taxon>
        <taxon>Columbimorphae</taxon>
        <taxon>Columbiformes</taxon>
        <taxon>Columbidae</taxon>
        <taxon>Caloenas</taxon>
    </lineage>
</organism>
<comment type="similarity">
    <text evidence="16">Belongs to the amiloride-sensitive sodium channel (TC 1.A.6) family. SCNN1B subfamily.</text>
</comment>
<keyword evidence="11" id="KW-1015">Disulfide bond</keyword>
<dbReference type="Gene3D" id="2.60.470.10">
    <property type="entry name" value="Acid-sensing ion channels like domains"/>
    <property type="match status" value="1"/>
</dbReference>
<gene>
    <name evidence="24" type="primary">Scnn1b</name>
    <name evidence="24" type="ORF">CALNIC_R10427</name>
</gene>
<dbReference type="Gene3D" id="1.10.287.770">
    <property type="entry name" value="YojJ-like"/>
    <property type="match status" value="1"/>
</dbReference>
<dbReference type="FunFam" id="1.10.287.770:FF:000002">
    <property type="entry name" value="Amiloride-sensitive sodium channel subunit beta 1"/>
    <property type="match status" value="1"/>
</dbReference>
<feature type="transmembrane region" description="Helical" evidence="23">
    <location>
        <begin position="50"/>
        <end position="75"/>
    </location>
</feature>
<evidence type="ECO:0000256" key="6">
    <source>
        <dbReference type="ARBA" id="ARBA00022692"/>
    </source>
</evidence>
<proteinExistence type="inferred from homology"/>
<protein>
    <recommendedName>
        <fullName evidence="20">Epithelial sodium channel subunit beta</fullName>
    </recommendedName>
    <alternativeName>
        <fullName evidence="21">Amiloride-sensitive sodium channel subunit beta</fullName>
    </alternativeName>
    <alternativeName>
        <fullName evidence="19">Beta-NaCH</fullName>
    </alternativeName>
    <alternativeName>
        <fullName evidence="18">Nonvoltage-gated sodium channel 1 subunit beta</fullName>
    </alternativeName>
    <alternativeName>
        <fullName evidence="17">SCNEB</fullName>
    </alternativeName>
</protein>
<evidence type="ECO:0000256" key="18">
    <source>
        <dbReference type="ARBA" id="ARBA00042734"/>
    </source>
</evidence>
<dbReference type="GO" id="GO:0034706">
    <property type="term" value="C:sodium channel complex"/>
    <property type="evidence" value="ECO:0007669"/>
    <property type="project" value="TreeGrafter"/>
</dbReference>
<keyword evidence="9" id="KW-0406">Ion transport</keyword>
<dbReference type="InterPro" id="IPR020903">
    <property type="entry name" value="ENaC_CS"/>
</dbReference>
<evidence type="ECO:0000256" key="9">
    <source>
        <dbReference type="ARBA" id="ARBA00023065"/>
    </source>
</evidence>
<evidence type="ECO:0000256" key="17">
    <source>
        <dbReference type="ARBA" id="ARBA00041932"/>
    </source>
</evidence>
<evidence type="ECO:0000256" key="2">
    <source>
        <dbReference type="ARBA" id="ARBA00004439"/>
    </source>
</evidence>
<dbReference type="Proteomes" id="UP000546235">
    <property type="component" value="Unassembled WGS sequence"/>
</dbReference>
<dbReference type="GO" id="GO:0015280">
    <property type="term" value="F:ligand-gated sodium channel activity"/>
    <property type="evidence" value="ECO:0007669"/>
    <property type="project" value="InterPro"/>
</dbReference>
<evidence type="ECO:0000256" key="21">
    <source>
        <dbReference type="ARBA" id="ARBA00050053"/>
    </source>
</evidence>
<dbReference type="AlphaFoldDB" id="A0A7K6TBH6"/>
<keyword evidence="14" id="KW-0968">Cytoplasmic vesicle</keyword>
<evidence type="ECO:0000256" key="7">
    <source>
        <dbReference type="ARBA" id="ARBA00022989"/>
    </source>
</evidence>
<feature type="region of interest" description="Disordered" evidence="22">
    <location>
        <begin position="594"/>
        <end position="637"/>
    </location>
</feature>
<dbReference type="EMBL" id="VZSB01002861">
    <property type="protein sequence ID" value="NWX07887.1"/>
    <property type="molecule type" value="Genomic_DNA"/>
</dbReference>
<evidence type="ECO:0000256" key="20">
    <source>
        <dbReference type="ARBA" id="ARBA00050037"/>
    </source>
</evidence>
<keyword evidence="25" id="KW-1185">Reference proteome</keyword>
<evidence type="ECO:0000256" key="8">
    <source>
        <dbReference type="ARBA" id="ARBA00023053"/>
    </source>
</evidence>
<comment type="subcellular location">
    <subcellularLocation>
        <location evidence="1">Apical cell membrane</location>
        <topology evidence="1">Multi-pass membrane protein</topology>
    </subcellularLocation>
    <subcellularLocation>
        <location evidence="2">Cytoplasmic vesicle membrane</location>
        <topology evidence="2">Multi-pass membrane protein</topology>
    </subcellularLocation>
</comment>
<keyword evidence="12" id="KW-0739">Sodium transport</keyword>
<keyword evidence="5" id="KW-1003">Cell membrane</keyword>
<name>A0A7K6TBH6_CALNI</name>
<dbReference type="InterPro" id="IPR001873">
    <property type="entry name" value="ENaC"/>
</dbReference>
<dbReference type="InterPro" id="IPR004724">
    <property type="entry name" value="ENaC_chordates"/>
</dbReference>
<dbReference type="NCBIfam" id="TIGR00859">
    <property type="entry name" value="ENaC"/>
    <property type="match status" value="1"/>
</dbReference>
<comment type="caution">
    <text evidence="24">The sequence shown here is derived from an EMBL/GenBank/DDBJ whole genome shotgun (WGS) entry which is preliminary data.</text>
</comment>
<evidence type="ECO:0000256" key="19">
    <source>
        <dbReference type="ARBA" id="ARBA00043222"/>
    </source>
</evidence>
<keyword evidence="8" id="KW-0915">Sodium</keyword>
<dbReference type="PANTHER" id="PTHR11690:SF18">
    <property type="entry name" value="AMILORIDE-SENSITIVE SODIUM CHANNEL SUBUNIT BETA"/>
    <property type="match status" value="1"/>
</dbReference>
<evidence type="ECO:0000256" key="13">
    <source>
        <dbReference type="ARBA" id="ARBA00023303"/>
    </source>
</evidence>
<sequence>MNLKKYFIRALHRLQKGPGYTYKELLVWYCDNTNTHGPKRIIKEGPKKKFIWFFLTLLFASLVFWQWGILINTYLSYNVTSSLSIGFKTMKFPAVTVCNANPFKYSEVKHLLKDLDRLIEAALERILQPTPGNSSENVYPPLNMELWHQIPLVLIDEHDKDNPNILDIFESNQPAVGNQTVEGNGTTEEKKYKLAVKLCSHQGSDNCTYRNFSSAAQAVSEWYVLQFTSILAKVPLQDRIRMGYQAEDMILACLYGAEPCNYKNFTQIYHPDHGNCYIFNWGMDEEALNSSNPGAEFGLKLILDISQQDYIPYLSSAAGARLMLHQQKSFPFLKDQGIYAMAGTETSIGVLVDELERMGYPYSDCTVNGSDVPVKNLYSQYNTSYSIQACLRSCFQNHMIETCGCGHYMFPLPEGVNYCNNEDNPGWAYCYSSLRSSIRDRQICIDSCKETCNDTQYKMTISMADWPSEASEDWIFHILSYERDMSTNVTLDRNGIIKLNIYFQEYNYRTISESAATTIVWLLSNLGGQFGFWMGGSVLCLIEFGEIIIDSLWITVIHVISWCKGLKQKRAQVRYPDAPPTVSELVEAHTNLGFQPEDAGTLPRDEALPPEPGTPPPNYDSLRVQPLDVLGPDSDAE</sequence>
<evidence type="ECO:0000256" key="22">
    <source>
        <dbReference type="SAM" id="MobiDB-lite"/>
    </source>
</evidence>
<evidence type="ECO:0000256" key="15">
    <source>
        <dbReference type="ARBA" id="ARBA00036239"/>
    </source>
</evidence>
<evidence type="ECO:0000256" key="16">
    <source>
        <dbReference type="ARBA" id="ARBA00038224"/>
    </source>
</evidence>
<keyword evidence="6 23" id="KW-0812">Transmembrane</keyword>
<dbReference type="Pfam" id="PF00858">
    <property type="entry name" value="ASC"/>
    <property type="match status" value="1"/>
</dbReference>
<dbReference type="PROSITE" id="PS01206">
    <property type="entry name" value="ASC"/>
    <property type="match status" value="1"/>
</dbReference>
<comment type="catalytic activity">
    <reaction evidence="15">
        <text>Na(+)(in) = Na(+)(out)</text>
        <dbReference type="Rhea" id="RHEA:34963"/>
        <dbReference type="ChEBI" id="CHEBI:29101"/>
    </reaction>
</comment>
<evidence type="ECO:0000256" key="14">
    <source>
        <dbReference type="ARBA" id="ARBA00023329"/>
    </source>
</evidence>
<feature type="compositionally biased region" description="Pro residues" evidence="22">
    <location>
        <begin position="609"/>
        <end position="618"/>
    </location>
</feature>
<evidence type="ECO:0000256" key="3">
    <source>
        <dbReference type="ARBA" id="ARBA00022448"/>
    </source>
</evidence>
<feature type="non-terminal residue" evidence="24">
    <location>
        <position position="1"/>
    </location>
</feature>
<reference evidence="24 25" key="1">
    <citation type="submission" date="2019-09" db="EMBL/GenBank/DDBJ databases">
        <title>Bird 10,000 Genomes (B10K) Project - Family phase.</title>
        <authorList>
            <person name="Zhang G."/>
        </authorList>
    </citation>
    <scope>NUCLEOTIDE SEQUENCE [LARGE SCALE GENOMIC DNA]</scope>
    <source>
        <strain evidence="24">OUT-0007</strain>
        <tissue evidence="24">Blood</tissue>
    </source>
</reference>
<evidence type="ECO:0000256" key="10">
    <source>
        <dbReference type="ARBA" id="ARBA00023136"/>
    </source>
</evidence>
<keyword evidence="3" id="KW-0813">Transport</keyword>
<dbReference type="FunFam" id="2.60.470.10:FF:000003">
    <property type="entry name" value="Amiloride-sensitive sodium channel subunit beta"/>
    <property type="match status" value="1"/>
</dbReference>
<evidence type="ECO:0000256" key="11">
    <source>
        <dbReference type="ARBA" id="ARBA00023157"/>
    </source>
</evidence>
<evidence type="ECO:0000256" key="12">
    <source>
        <dbReference type="ARBA" id="ARBA00023201"/>
    </source>
</evidence>
<dbReference type="GO" id="GO:0016324">
    <property type="term" value="C:apical plasma membrane"/>
    <property type="evidence" value="ECO:0007669"/>
    <property type="project" value="UniProtKB-SubCell"/>
</dbReference>
<feature type="non-terminal residue" evidence="24">
    <location>
        <position position="637"/>
    </location>
</feature>
<keyword evidence="10 23" id="KW-0472">Membrane</keyword>
<evidence type="ECO:0000313" key="25">
    <source>
        <dbReference type="Proteomes" id="UP000546235"/>
    </source>
</evidence>